<gene>
    <name evidence="1" type="ORF">Nazgul04</name>
</gene>
<name>Q6UYG1_9CAUD</name>
<dbReference type="RefSeq" id="NP_919013.1">
    <property type="nucleotide sequence ID" value="NC_005091.2"/>
</dbReference>
<organism evidence="1 2">
    <name type="scientific">Burkholderia phage BcepNazgul</name>
    <dbReference type="NCBI Taxonomy" id="242861"/>
    <lineage>
        <taxon>Viruses</taxon>
        <taxon>Duplodnaviria</taxon>
        <taxon>Heunggongvirae</taxon>
        <taxon>Uroviricota</taxon>
        <taxon>Caudoviricetes</taxon>
        <taxon>Casjensviridae</taxon>
        <taxon>Nazgulvirus</taxon>
        <taxon>Nazgulvirus bcepnazgul</taxon>
        <taxon>Burkholderia virus BcepNazgul</taxon>
    </lineage>
</organism>
<dbReference type="KEGG" id="vg:2559597"/>
<keyword evidence="2" id="KW-1185">Reference proteome</keyword>
<accession>Q6UYG1</accession>
<evidence type="ECO:0000313" key="2">
    <source>
        <dbReference type="Proteomes" id="UP000002549"/>
    </source>
</evidence>
<evidence type="ECO:0000313" key="1">
    <source>
        <dbReference type="EMBL" id="AAQ63380.1"/>
    </source>
</evidence>
<dbReference type="Proteomes" id="UP000002549">
    <property type="component" value="Segment"/>
</dbReference>
<sequence length="108" mass="12055">MTTNNAPVQRAPSVAKLARELRLDIKRAAVVRAAIRSGTSMATLNRLIEGHGVEYLRHERNDEPAAAYVNTGDVYNATLLRDYRTGNIRLTTVGDYVESHERNYGRLA</sequence>
<dbReference type="EMBL" id="AY357582">
    <property type="protein sequence ID" value="AAQ63380.1"/>
    <property type="molecule type" value="Genomic_DNA"/>
</dbReference>
<proteinExistence type="predicted"/>
<protein>
    <submittedName>
        <fullName evidence="1">Uncharacterized protein</fullName>
    </submittedName>
</protein>
<reference evidence="1" key="1">
    <citation type="submission" date="2006-02" db="EMBL/GenBank/DDBJ databases">
        <title>Complete nucleotide sequence of BcepNazgul, a novel soil phage of Burkholderia cepacia genomovar VII.</title>
        <authorList>
            <person name="Summer E.J."/>
            <person name="Peek M.L."/>
            <person name="Haliburton J.R."/>
            <person name="Hall E."/>
            <person name="Heusinkveld K."/>
            <person name="Simser J."/>
            <person name="No E.G."/>
            <person name="Gonzalez C.F."/>
            <person name="Young R.F."/>
        </authorList>
    </citation>
    <scope>NUCLEOTIDE SEQUENCE [LARGE SCALE GENOMIC DNA]</scope>
</reference>
<dbReference type="GeneID" id="2559597"/>